<feature type="non-terminal residue" evidence="1">
    <location>
        <position position="1"/>
    </location>
</feature>
<gene>
    <name evidence="1" type="ORF">THAOC_26677</name>
</gene>
<dbReference type="EMBL" id="AGNL01036972">
    <property type="protein sequence ID" value="EJK53805.1"/>
    <property type="molecule type" value="Genomic_DNA"/>
</dbReference>
<accession>K0RKU0</accession>
<keyword evidence="2" id="KW-1185">Reference proteome</keyword>
<dbReference type="Proteomes" id="UP000266841">
    <property type="component" value="Unassembled WGS sequence"/>
</dbReference>
<dbReference type="AlphaFoldDB" id="K0RKU0"/>
<comment type="caution">
    <text evidence="1">The sequence shown here is derived from an EMBL/GenBank/DDBJ whole genome shotgun (WGS) entry which is preliminary data.</text>
</comment>
<name>K0RKU0_THAOC</name>
<organism evidence="1 2">
    <name type="scientific">Thalassiosira oceanica</name>
    <name type="common">Marine diatom</name>
    <dbReference type="NCBI Taxonomy" id="159749"/>
    <lineage>
        <taxon>Eukaryota</taxon>
        <taxon>Sar</taxon>
        <taxon>Stramenopiles</taxon>
        <taxon>Ochrophyta</taxon>
        <taxon>Bacillariophyta</taxon>
        <taxon>Coscinodiscophyceae</taxon>
        <taxon>Thalassiosirophycidae</taxon>
        <taxon>Thalassiosirales</taxon>
        <taxon>Thalassiosiraceae</taxon>
        <taxon>Thalassiosira</taxon>
    </lineage>
</organism>
<sequence>EAVLEDGDAELPEPFADEANEVAIPLEFMSNAAQTERAVDEEGEYLEANAASADINNDVVDLEFKDRLERSQFMPRKLQNRAKALGPTI</sequence>
<evidence type="ECO:0000313" key="1">
    <source>
        <dbReference type="EMBL" id="EJK53805.1"/>
    </source>
</evidence>
<evidence type="ECO:0000313" key="2">
    <source>
        <dbReference type="Proteomes" id="UP000266841"/>
    </source>
</evidence>
<proteinExistence type="predicted"/>
<protein>
    <submittedName>
        <fullName evidence="1">Uncharacterized protein</fullName>
    </submittedName>
</protein>
<reference evidence="1 2" key="1">
    <citation type="journal article" date="2012" name="Genome Biol.">
        <title>Genome and low-iron response of an oceanic diatom adapted to chronic iron limitation.</title>
        <authorList>
            <person name="Lommer M."/>
            <person name="Specht M."/>
            <person name="Roy A.S."/>
            <person name="Kraemer L."/>
            <person name="Andreson R."/>
            <person name="Gutowska M.A."/>
            <person name="Wolf J."/>
            <person name="Bergner S.V."/>
            <person name="Schilhabel M.B."/>
            <person name="Klostermeier U.C."/>
            <person name="Beiko R.G."/>
            <person name="Rosenstiel P."/>
            <person name="Hippler M."/>
            <person name="Laroche J."/>
        </authorList>
    </citation>
    <scope>NUCLEOTIDE SEQUENCE [LARGE SCALE GENOMIC DNA]</scope>
    <source>
        <strain evidence="1 2">CCMP1005</strain>
    </source>
</reference>